<evidence type="ECO:0000313" key="1">
    <source>
        <dbReference type="EMBL" id="REH47001.1"/>
    </source>
</evidence>
<gene>
    <name evidence="1" type="ORF">BCF44_106165</name>
</gene>
<dbReference type="Proteomes" id="UP000256269">
    <property type="component" value="Unassembled WGS sequence"/>
</dbReference>
<sequence>MHSILFHSEILARVHDNVRPEAVKGCAPWQPL</sequence>
<name>A0A3E0HKP1_9PSEU</name>
<keyword evidence="2" id="KW-1185">Reference proteome</keyword>
<dbReference type="AlphaFoldDB" id="A0A3E0HKP1"/>
<organism evidence="1 2">
    <name type="scientific">Kutzneria buriramensis</name>
    <dbReference type="NCBI Taxonomy" id="1045776"/>
    <lineage>
        <taxon>Bacteria</taxon>
        <taxon>Bacillati</taxon>
        <taxon>Actinomycetota</taxon>
        <taxon>Actinomycetes</taxon>
        <taxon>Pseudonocardiales</taxon>
        <taxon>Pseudonocardiaceae</taxon>
        <taxon>Kutzneria</taxon>
    </lineage>
</organism>
<reference evidence="1 2" key="1">
    <citation type="submission" date="2018-08" db="EMBL/GenBank/DDBJ databases">
        <title>Genomic Encyclopedia of Archaeal and Bacterial Type Strains, Phase II (KMG-II): from individual species to whole genera.</title>
        <authorList>
            <person name="Goeker M."/>
        </authorList>
    </citation>
    <scope>NUCLEOTIDE SEQUENCE [LARGE SCALE GENOMIC DNA]</scope>
    <source>
        <strain evidence="1 2">DSM 45791</strain>
    </source>
</reference>
<accession>A0A3E0HKP1</accession>
<comment type="caution">
    <text evidence="1">The sequence shown here is derived from an EMBL/GenBank/DDBJ whole genome shotgun (WGS) entry which is preliminary data.</text>
</comment>
<proteinExistence type="predicted"/>
<protein>
    <submittedName>
        <fullName evidence="1">Uncharacterized protein</fullName>
    </submittedName>
</protein>
<evidence type="ECO:0000313" key="2">
    <source>
        <dbReference type="Proteomes" id="UP000256269"/>
    </source>
</evidence>
<dbReference type="EMBL" id="QUNO01000006">
    <property type="protein sequence ID" value="REH47001.1"/>
    <property type="molecule type" value="Genomic_DNA"/>
</dbReference>